<dbReference type="Proteomes" id="UP000192276">
    <property type="component" value="Unassembled WGS sequence"/>
</dbReference>
<dbReference type="STRING" id="550983.A4R26_11440"/>
<dbReference type="AlphaFoldDB" id="A0A1V9GBP3"/>
<evidence type="ECO:0008006" key="3">
    <source>
        <dbReference type="Google" id="ProtNLM"/>
    </source>
</evidence>
<dbReference type="PROSITE" id="PS51257">
    <property type="entry name" value="PROKAR_LIPOPROTEIN"/>
    <property type="match status" value="1"/>
</dbReference>
<name>A0A1V9GBP3_9BACT</name>
<proteinExistence type="predicted"/>
<organism evidence="1 2">
    <name type="scientific">Niastella populi</name>
    <dbReference type="NCBI Taxonomy" id="550983"/>
    <lineage>
        <taxon>Bacteria</taxon>
        <taxon>Pseudomonadati</taxon>
        <taxon>Bacteroidota</taxon>
        <taxon>Chitinophagia</taxon>
        <taxon>Chitinophagales</taxon>
        <taxon>Chitinophagaceae</taxon>
        <taxon>Niastella</taxon>
    </lineage>
</organism>
<dbReference type="EMBL" id="LWBP01000002">
    <property type="protein sequence ID" value="OQP68091.1"/>
    <property type="molecule type" value="Genomic_DNA"/>
</dbReference>
<protein>
    <recommendedName>
        <fullName evidence="3">Lipocalin-like domain-containing protein</fullName>
    </recommendedName>
</protein>
<reference evidence="2" key="1">
    <citation type="submission" date="2016-04" db="EMBL/GenBank/DDBJ databases">
        <authorList>
            <person name="Chen L."/>
            <person name="Zhuang W."/>
            <person name="Wang G."/>
        </authorList>
    </citation>
    <scope>NUCLEOTIDE SEQUENCE [LARGE SCALE GENOMIC DNA]</scope>
    <source>
        <strain evidence="2">208</strain>
    </source>
</reference>
<accession>A0A1V9GBP3</accession>
<evidence type="ECO:0000313" key="2">
    <source>
        <dbReference type="Proteomes" id="UP000192276"/>
    </source>
</evidence>
<evidence type="ECO:0000313" key="1">
    <source>
        <dbReference type="EMBL" id="OQP68091.1"/>
    </source>
</evidence>
<sequence length="159" mass="16951">MNFIMKKNIQSFSLACLFIIACNSGNNGQPQIANNNSTVESPDVTGKHFTGSISNGMKGDSISFDVSADGKKLTNLTFKGYWRCSGKLESTTAGPEGAFDIVNGKVSGHISEPPNGGATAWRFDLDASIQGKKASGTFRMNINNLGCDTYKLNWTAIGN</sequence>
<comment type="caution">
    <text evidence="1">The sequence shown here is derived from an EMBL/GenBank/DDBJ whole genome shotgun (WGS) entry which is preliminary data.</text>
</comment>
<keyword evidence="2" id="KW-1185">Reference proteome</keyword>
<gene>
    <name evidence="1" type="ORF">A4R26_11440</name>
</gene>